<sequence>MLSKKSSRSSLSSRSSRERNKREILIFFTVSVLTSIYTVAKAVYMSMVLRDNSVGMISSYLQCLTSTAIVLLKVCTVLFANLRFRRVCIIVMVLHILLDAAISVFALYKGAEKSAIAVYGTFASFMDLTIYSLFLRLKMEKKN</sequence>
<feature type="transmembrane region" description="Helical" evidence="1">
    <location>
        <begin position="59"/>
        <end position="80"/>
    </location>
</feature>
<reference evidence="2 3" key="1">
    <citation type="submission" date="2023-08" db="EMBL/GenBank/DDBJ databases">
        <title>A Necator americanus chromosomal reference genome.</title>
        <authorList>
            <person name="Ilik V."/>
            <person name="Petrzelkova K.J."/>
            <person name="Pardy F."/>
            <person name="Fuh T."/>
            <person name="Niatou-Singa F.S."/>
            <person name="Gouil Q."/>
            <person name="Baker L."/>
            <person name="Ritchie M.E."/>
            <person name="Jex A.R."/>
            <person name="Gazzola D."/>
            <person name="Li H."/>
            <person name="Toshio Fujiwara R."/>
            <person name="Zhan B."/>
            <person name="Aroian R.V."/>
            <person name="Pafco B."/>
            <person name="Schwarz E.M."/>
        </authorList>
    </citation>
    <scope>NUCLEOTIDE SEQUENCE [LARGE SCALE GENOMIC DNA]</scope>
    <source>
        <strain evidence="2 3">Aroian</strain>
        <tissue evidence="2">Whole animal</tissue>
    </source>
</reference>
<feature type="transmembrane region" description="Helical" evidence="1">
    <location>
        <begin position="24"/>
        <end position="47"/>
    </location>
</feature>
<evidence type="ECO:0000313" key="2">
    <source>
        <dbReference type="EMBL" id="KAK6746413.1"/>
    </source>
</evidence>
<keyword evidence="1" id="KW-0812">Transmembrane</keyword>
<proteinExistence type="predicted"/>
<dbReference type="EMBL" id="JAVFWL010000003">
    <property type="protein sequence ID" value="KAK6746413.1"/>
    <property type="molecule type" value="Genomic_DNA"/>
</dbReference>
<gene>
    <name evidence="2" type="primary">Necator_chrIII.g13256</name>
    <name evidence="2" type="ORF">RB195_012489</name>
</gene>
<organism evidence="2 3">
    <name type="scientific">Necator americanus</name>
    <name type="common">Human hookworm</name>
    <dbReference type="NCBI Taxonomy" id="51031"/>
    <lineage>
        <taxon>Eukaryota</taxon>
        <taxon>Metazoa</taxon>
        <taxon>Ecdysozoa</taxon>
        <taxon>Nematoda</taxon>
        <taxon>Chromadorea</taxon>
        <taxon>Rhabditida</taxon>
        <taxon>Rhabditina</taxon>
        <taxon>Rhabditomorpha</taxon>
        <taxon>Strongyloidea</taxon>
        <taxon>Ancylostomatidae</taxon>
        <taxon>Bunostominae</taxon>
        <taxon>Necator</taxon>
    </lineage>
</organism>
<protein>
    <submittedName>
        <fullName evidence="2">Uncharacterized protein</fullName>
    </submittedName>
</protein>
<evidence type="ECO:0000313" key="3">
    <source>
        <dbReference type="Proteomes" id="UP001303046"/>
    </source>
</evidence>
<feature type="transmembrane region" description="Helical" evidence="1">
    <location>
        <begin position="87"/>
        <end position="108"/>
    </location>
</feature>
<dbReference type="Proteomes" id="UP001303046">
    <property type="component" value="Unassembled WGS sequence"/>
</dbReference>
<name>A0ABR1D7D6_NECAM</name>
<accession>A0ABR1D7D6</accession>
<keyword evidence="3" id="KW-1185">Reference proteome</keyword>
<keyword evidence="1" id="KW-0472">Membrane</keyword>
<feature type="transmembrane region" description="Helical" evidence="1">
    <location>
        <begin position="114"/>
        <end position="134"/>
    </location>
</feature>
<evidence type="ECO:0000256" key="1">
    <source>
        <dbReference type="SAM" id="Phobius"/>
    </source>
</evidence>
<keyword evidence="1" id="KW-1133">Transmembrane helix</keyword>
<comment type="caution">
    <text evidence="2">The sequence shown here is derived from an EMBL/GenBank/DDBJ whole genome shotgun (WGS) entry which is preliminary data.</text>
</comment>